<dbReference type="Gene3D" id="1.25.40.10">
    <property type="entry name" value="Tetratricopeptide repeat domain"/>
    <property type="match status" value="1"/>
</dbReference>
<dbReference type="SUPFAM" id="SSF46785">
    <property type="entry name" value="Winged helix' DNA-binding domain"/>
    <property type="match status" value="1"/>
</dbReference>
<organism evidence="2 3">
    <name type="scientific">Saccharothrix lopnurensis</name>
    <dbReference type="NCBI Taxonomy" id="1670621"/>
    <lineage>
        <taxon>Bacteria</taxon>
        <taxon>Bacillati</taxon>
        <taxon>Actinomycetota</taxon>
        <taxon>Actinomycetes</taxon>
        <taxon>Pseudonocardiales</taxon>
        <taxon>Pseudonocardiaceae</taxon>
        <taxon>Saccharothrix</taxon>
    </lineage>
</organism>
<keyword evidence="3" id="KW-1185">Reference proteome</keyword>
<dbReference type="InterPro" id="IPR036388">
    <property type="entry name" value="WH-like_DNA-bd_sf"/>
</dbReference>
<reference evidence="3" key="1">
    <citation type="journal article" date="2019" name="Int. J. Syst. Evol. Microbiol.">
        <title>The Global Catalogue of Microorganisms (GCM) 10K type strain sequencing project: providing services to taxonomists for standard genome sequencing and annotation.</title>
        <authorList>
            <consortium name="The Broad Institute Genomics Platform"/>
            <consortium name="The Broad Institute Genome Sequencing Center for Infectious Disease"/>
            <person name="Wu L."/>
            <person name="Ma J."/>
        </authorList>
    </citation>
    <scope>NUCLEOTIDE SEQUENCE [LARGE SCALE GENOMIC DNA]</scope>
    <source>
        <strain evidence="3">CGMCC 4.7246</strain>
    </source>
</reference>
<evidence type="ECO:0000313" key="2">
    <source>
        <dbReference type="EMBL" id="MFC6094698.1"/>
    </source>
</evidence>
<dbReference type="PRINTS" id="PR00364">
    <property type="entry name" value="DISEASERSIST"/>
</dbReference>
<dbReference type="SUPFAM" id="SSF48452">
    <property type="entry name" value="TPR-like"/>
    <property type="match status" value="1"/>
</dbReference>
<proteinExistence type="predicted"/>
<dbReference type="Pfam" id="PF00931">
    <property type="entry name" value="NB-ARC"/>
    <property type="match status" value="1"/>
</dbReference>
<dbReference type="SUPFAM" id="SSF52540">
    <property type="entry name" value="P-loop containing nucleoside triphosphate hydrolases"/>
    <property type="match status" value="1"/>
</dbReference>
<dbReference type="EMBL" id="JBHSQO010000071">
    <property type="protein sequence ID" value="MFC6094698.1"/>
    <property type="molecule type" value="Genomic_DNA"/>
</dbReference>
<dbReference type="InterPro" id="IPR027417">
    <property type="entry name" value="P-loop_NTPase"/>
</dbReference>
<evidence type="ECO:0000313" key="3">
    <source>
        <dbReference type="Proteomes" id="UP001596220"/>
    </source>
</evidence>
<dbReference type="InterPro" id="IPR019734">
    <property type="entry name" value="TPR_rpt"/>
</dbReference>
<dbReference type="Gene3D" id="3.40.50.300">
    <property type="entry name" value="P-loop containing nucleotide triphosphate hydrolases"/>
    <property type="match status" value="1"/>
</dbReference>
<accession>A0ABW1PHZ2</accession>
<feature type="domain" description="NB-ARC" evidence="1">
    <location>
        <begin position="74"/>
        <end position="223"/>
    </location>
</feature>
<dbReference type="SMART" id="SM00028">
    <property type="entry name" value="TPR"/>
    <property type="match status" value="5"/>
</dbReference>
<dbReference type="PANTHER" id="PTHR47691:SF3">
    <property type="entry name" value="HTH-TYPE TRANSCRIPTIONAL REGULATOR RV0890C-RELATED"/>
    <property type="match status" value="1"/>
</dbReference>
<evidence type="ECO:0000259" key="1">
    <source>
        <dbReference type="Pfam" id="PF00931"/>
    </source>
</evidence>
<dbReference type="GO" id="GO:0005524">
    <property type="term" value="F:ATP binding"/>
    <property type="evidence" value="ECO:0007669"/>
    <property type="project" value="UniProtKB-KW"/>
</dbReference>
<dbReference type="InterPro" id="IPR002182">
    <property type="entry name" value="NB-ARC"/>
</dbReference>
<dbReference type="Proteomes" id="UP001596220">
    <property type="component" value="Unassembled WGS sequence"/>
</dbReference>
<gene>
    <name evidence="2" type="ORF">ACFP3R_35995</name>
</gene>
<name>A0ABW1PHZ2_9PSEU</name>
<dbReference type="Pfam" id="PF13424">
    <property type="entry name" value="TPR_12"/>
    <property type="match status" value="1"/>
</dbReference>
<dbReference type="InterPro" id="IPR036390">
    <property type="entry name" value="WH_DNA-bd_sf"/>
</dbReference>
<dbReference type="PANTHER" id="PTHR47691">
    <property type="entry name" value="REGULATOR-RELATED"/>
    <property type="match status" value="1"/>
</dbReference>
<keyword evidence="2" id="KW-0547">Nucleotide-binding</keyword>
<keyword evidence="2" id="KW-0067">ATP-binding</keyword>
<sequence>MDEAEVRNQIGGTVMGAVVQAGTIDQVMLYQQPQVDVVPVPRQLPAVVRDFAGRDTELAALDGILSPDGVVVESMVVAVDGTAGVGKTSLVVWWARRVEQRFPDGTLFVNLRGYGPSAPVEAGLVLASFLQALGIAEDRVPADPDVQGALYRSLLAGRRVLVVLDNAASAEQVRLLLPATAGCAVIVTSRAVLTGLVVIDSARRLPLDLFRPEEAVRLATRVIGPDRVAAEPAAVVELVRLCARLPLAVRVAASRVAARPHTAVADVVADLVDEHEGLDALSATGDDRSAVRTVFDWSYTRLSAEHARTFRRLGLHPGAEFGVHAVAALTGLDRKTASRHLEVLADLHLVEPVARGRYRLHDLLHAYAADRARVDDSAEDRAEAVTAVVGWYARTALEADRWIFAAHPSPDLGLAHAPEPMGLADRGQALTWLIAEHITLEAVQQQAGGHGAHREMMAVALAMRFLVFRSRALWPARRRAESRGIDAARACGDRQVEAVLLLRRGDTLQKMGEWDASDTDLHTALVLTKELEDQALYGRVLACLGHNRVLQERFADAEPYYRRALPLVRGLSSIYFEANAHGNLALITTRLGRHREALDHAERELVLRRTIGVAEGIAYALHNVAAARQGLGQHRAAIDLCQQALALFRTEAGGERYVAITLDTLATSLQRVGEHDSAARCLAEAVTILTDLDDPHADMLRGRLSQEGQPPTDPHA</sequence>
<comment type="caution">
    <text evidence="2">The sequence shown here is derived from an EMBL/GenBank/DDBJ whole genome shotgun (WGS) entry which is preliminary data.</text>
</comment>
<dbReference type="InterPro" id="IPR011990">
    <property type="entry name" value="TPR-like_helical_dom_sf"/>
</dbReference>
<protein>
    <submittedName>
        <fullName evidence="2">ATP-binding protein</fullName>
    </submittedName>
</protein>
<dbReference type="Gene3D" id="1.10.10.10">
    <property type="entry name" value="Winged helix-like DNA-binding domain superfamily/Winged helix DNA-binding domain"/>
    <property type="match status" value="1"/>
</dbReference>
<dbReference type="RefSeq" id="WP_380643200.1">
    <property type="nucleotide sequence ID" value="NZ_JBHSQO010000071.1"/>
</dbReference>